<dbReference type="GO" id="GO:0043565">
    <property type="term" value="F:sequence-specific DNA binding"/>
    <property type="evidence" value="ECO:0007669"/>
    <property type="project" value="InterPro"/>
</dbReference>
<feature type="compositionally biased region" description="Basic and acidic residues" evidence="5">
    <location>
        <begin position="242"/>
        <end position="252"/>
    </location>
</feature>
<feature type="compositionally biased region" description="Low complexity" evidence="5">
    <location>
        <begin position="453"/>
        <end position="466"/>
    </location>
</feature>
<comment type="caution">
    <text evidence="7">The sequence shown here is derived from an EMBL/GenBank/DDBJ whole genome shotgun (WGS) entry which is preliminary data.</text>
</comment>
<keyword evidence="8" id="KW-1185">Reference proteome</keyword>
<evidence type="ECO:0000256" key="5">
    <source>
        <dbReference type="SAM" id="MobiDB-lite"/>
    </source>
</evidence>
<sequence length="672" mass="71109">MVLTCSAILFTSLSKSRHAWTHSVFTPYHASAETQLSSPPKESEAKTSLPRLSDCTLVIGPHIFPQTTFYHAPGASSARAPAPLVFSFRDNPEARWLFPSHAIVEPTTMDAPYEVLVSFRLPNDLRTDQPLIMNMMLVDDALRRALQAYTANSSNDPTATIMAVNAQLAHPPTANIPLDYFLPCELPATLLDDPEVQTYISTLLDGPSHAGDAPVPTPPSVSTTDASNFPGPKTPFTRTTKKSADALGDGKKSSKKAKNYNEGPDTPSPRKSQSKSGNGNNGGGTNKRSPSGSYNNNPGGTKKCQYCGCKTTPMWRRGPAGPGTLCNACGVKWKHGKILQGVTSEDMSQRVAEQARAEAGKCNSASSPTDTNPSSLAAAMTPTPASGSKGRIAGRPATPKSTSRKASTSEGAAAMPLSTAPDKAPGTSGKRRNPQKRSSASESDDPAVVVLHSGSVAAAASKGSPSDPTAAERGSKLTVKATKKRRVSSVGGTLDGNSRGSPTEPSKTKTTPNQGKAQDQPVSTSPSSGPAHHPSSLPLTQVQFGPSNATFAAPNCQLTLRPDRMDLWLVQGKGSDTTVSLYKETIDDVTFSRVTQRADGGFSEVGQHEPVRKSGPVFLRLQAMTSSYLTRFGKELLNPDRNQSTIVLYLAPNQSFATLEALETHLRSSVES</sequence>
<dbReference type="InterPro" id="IPR051140">
    <property type="entry name" value="GATA_TF"/>
</dbReference>
<keyword evidence="2 4" id="KW-0863">Zinc-finger</keyword>
<evidence type="ECO:0000313" key="8">
    <source>
        <dbReference type="Proteomes" id="UP001151582"/>
    </source>
</evidence>
<dbReference type="CDD" id="cd00202">
    <property type="entry name" value="ZnF_GATA"/>
    <property type="match status" value="1"/>
</dbReference>
<feature type="compositionally biased region" description="Polar residues" evidence="5">
    <location>
        <begin position="286"/>
        <end position="297"/>
    </location>
</feature>
<dbReference type="Pfam" id="PF24707">
    <property type="entry name" value="Swc3"/>
    <property type="match status" value="1"/>
</dbReference>
<dbReference type="InterPro" id="IPR057558">
    <property type="entry name" value="Swc3_dom"/>
</dbReference>
<dbReference type="InterPro" id="IPR013088">
    <property type="entry name" value="Znf_NHR/GATA"/>
</dbReference>
<gene>
    <name evidence="7" type="ORF">H4R34_002453</name>
</gene>
<feature type="compositionally biased region" description="Polar residues" evidence="5">
    <location>
        <begin position="363"/>
        <end position="375"/>
    </location>
</feature>
<feature type="compositionally biased region" description="Polar residues" evidence="5">
    <location>
        <begin position="513"/>
        <end position="522"/>
    </location>
</feature>
<evidence type="ECO:0000256" key="2">
    <source>
        <dbReference type="ARBA" id="ARBA00022771"/>
    </source>
</evidence>
<feature type="region of interest" description="Disordered" evidence="5">
    <location>
        <begin position="204"/>
        <end position="297"/>
    </location>
</feature>
<protein>
    <recommendedName>
        <fullName evidence="6">GATA-type domain-containing protein</fullName>
    </recommendedName>
</protein>
<dbReference type="SUPFAM" id="SSF57716">
    <property type="entry name" value="Glucocorticoid receptor-like (DNA-binding domain)"/>
    <property type="match status" value="1"/>
</dbReference>
<evidence type="ECO:0000256" key="1">
    <source>
        <dbReference type="ARBA" id="ARBA00022723"/>
    </source>
</evidence>
<keyword evidence="3" id="KW-0862">Zinc</keyword>
<name>A0A9W8B3U8_9FUNG</name>
<dbReference type="EMBL" id="JANBQB010000168">
    <property type="protein sequence ID" value="KAJ1980446.1"/>
    <property type="molecule type" value="Genomic_DNA"/>
</dbReference>
<dbReference type="PROSITE" id="PS50114">
    <property type="entry name" value="GATA_ZN_FINGER_2"/>
    <property type="match status" value="1"/>
</dbReference>
<organism evidence="7 8">
    <name type="scientific">Dimargaris verticillata</name>
    <dbReference type="NCBI Taxonomy" id="2761393"/>
    <lineage>
        <taxon>Eukaryota</taxon>
        <taxon>Fungi</taxon>
        <taxon>Fungi incertae sedis</taxon>
        <taxon>Zoopagomycota</taxon>
        <taxon>Kickxellomycotina</taxon>
        <taxon>Dimargaritomycetes</taxon>
        <taxon>Dimargaritales</taxon>
        <taxon>Dimargaritaceae</taxon>
        <taxon>Dimargaris</taxon>
    </lineage>
</organism>
<evidence type="ECO:0000256" key="3">
    <source>
        <dbReference type="ARBA" id="ARBA00022833"/>
    </source>
</evidence>
<feature type="compositionally biased region" description="Low complexity" evidence="5">
    <location>
        <begin position="501"/>
        <end position="512"/>
    </location>
</feature>
<evidence type="ECO:0000313" key="7">
    <source>
        <dbReference type="EMBL" id="KAJ1980446.1"/>
    </source>
</evidence>
<dbReference type="InterPro" id="IPR000679">
    <property type="entry name" value="Znf_GATA"/>
</dbReference>
<keyword evidence="1" id="KW-0479">Metal-binding</keyword>
<dbReference type="Proteomes" id="UP001151582">
    <property type="component" value="Unassembled WGS sequence"/>
</dbReference>
<dbReference type="GO" id="GO:0008270">
    <property type="term" value="F:zinc ion binding"/>
    <property type="evidence" value="ECO:0007669"/>
    <property type="project" value="UniProtKB-KW"/>
</dbReference>
<dbReference type="GO" id="GO:0005634">
    <property type="term" value="C:nucleus"/>
    <property type="evidence" value="ECO:0007669"/>
    <property type="project" value="TreeGrafter"/>
</dbReference>
<dbReference type="PANTHER" id="PTHR45658">
    <property type="entry name" value="GATA TRANSCRIPTION FACTOR"/>
    <property type="match status" value="1"/>
</dbReference>
<reference evidence="7" key="1">
    <citation type="submission" date="2022-07" db="EMBL/GenBank/DDBJ databases">
        <title>Phylogenomic reconstructions and comparative analyses of Kickxellomycotina fungi.</title>
        <authorList>
            <person name="Reynolds N.K."/>
            <person name="Stajich J.E."/>
            <person name="Barry K."/>
            <person name="Grigoriev I.V."/>
            <person name="Crous P."/>
            <person name="Smith M.E."/>
        </authorList>
    </citation>
    <scope>NUCLEOTIDE SEQUENCE</scope>
    <source>
        <strain evidence="7">RSA 567</strain>
    </source>
</reference>
<dbReference type="Gene3D" id="3.30.50.10">
    <property type="entry name" value="Erythroid Transcription Factor GATA-1, subunit A"/>
    <property type="match status" value="1"/>
</dbReference>
<dbReference type="GO" id="GO:0030154">
    <property type="term" value="P:cell differentiation"/>
    <property type="evidence" value="ECO:0007669"/>
    <property type="project" value="TreeGrafter"/>
</dbReference>
<dbReference type="PANTHER" id="PTHR45658:SF46">
    <property type="entry name" value="GATA TRANSCRIPTION FACTOR 4"/>
    <property type="match status" value="1"/>
</dbReference>
<feature type="compositionally biased region" description="Polar residues" evidence="5">
    <location>
        <begin position="399"/>
        <end position="410"/>
    </location>
</feature>
<feature type="region of interest" description="Disordered" evidence="5">
    <location>
        <begin position="344"/>
        <end position="543"/>
    </location>
</feature>
<feature type="compositionally biased region" description="Low complexity" evidence="5">
    <location>
        <begin position="523"/>
        <end position="539"/>
    </location>
</feature>
<dbReference type="OrthoDB" id="2162994at2759"/>
<dbReference type="Pfam" id="PF00320">
    <property type="entry name" value="GATA"/>
    <property type="match status" value="1"/>
</dbReference>
<accession>A0A9W8B3U8</accession>
<proteinExistence type="predicted"/>
<dbReference type="AlphaFoldDB" id="A0A9W8B3U8"/>
<feature type="domain" description="GATA-type" evidence="6">
    <location>
        <begin position="298"/>
        <end position="356"/>
    </location>
</feature>
<evidence type="ECO:0000256" key="4">
    <source>
        <dbReference type="PROSITE-ProRule" id="PRU00094"/>
    </source>
</evidence>
<dbReference type="GO" id="GO:0006355">
    <property type="term" value="P:regulation of DNA-templated transcription"/>
    <property type="evidence" value="ECO:0007669"/>
    <property type="project" value="InterPro"/>
</dbReference>
<evidence type="ECO:0000259" key="6">
    <source>
        <dbReference type="PROSITE" id="PS50114"/>
    </source>
</evidence>
<dbReference type="SMART" id="SM00401">
    <property type="entry name" value="ZnF_GATA"/>
    <property type="match status" value="1"/>
</dbReference>